<dbReference type="GO" id="GO:0070007">
    <property type="term" value="F:glutamic-type endopeptidase activity"/>
    <property type="evidence" value="ECO:0007669"/>
    <property type="project" value="InterPro"/>
</dbReference>
<sequence length="245" mass="26389">MKFSNAVSISILFGLSSPLPSDPFHPPPITNFDYIGSLPAANVSVEENLWAGAIIDKEPFYWVGAKLRVPAAKVPLGGNASLANCFTMWTGVGGDCNTMLQVGLTACIKDGKPIYRTWTSVNPGPVYKLVDIKEGDEITMGAITVGDFVSVEIDNLTTGKNGSYHHYEGVLCRHKALWMVQPYSAVGCALADFSTVAFTDTFAEAAGDNKIYTISNATLFEIKEDNEQVTKTSNTDTVVVVEYTG</sequence>
<dbReference type="PANTHER" id="PTHR37536">
    <property type="entry name" value="PUTATIVE (AFU_ORTHOLOGUE AFUA_3G02970)-RELATED"/>
    <property type="match status" value="1"/>
</dbReference>
<feature type="disulfide bond" evidence="1">
    <location>
        <begin position="85"/>
        <end position="107"/>
    </location>
</feature>
<dbReference type="Pfam" id="PF01828">
    <property type="entry name" value="Peptidase_A4"/>
    <property type="match status" value="1"/>
</dbReference>
<evidence type="ECO:0000313" key="2">
    <source>
        <dbReference type="EMBL" id="QKX57363.1"/>
    </source>
</evidence>
<dbReference type="Proteomes" id="UP000509510">
    <property type="component" value="Chromosome II"/>
</dbReference>
<feature type="disulfide bond" evidence="1">
    <location>
        <begin position="96"/>
        <end position="172"/>
    </location>
</feature>
<keyword evidence="3" id="KW-1185">Reference proteome</keyword>
<protein>
    <recommendedName>
        <fullName evidence="4">Concanavalin A-like lectin/glucanase</fullName>
    </recommendedName>
</protein>
<dbReference type="InterPro" id="IPR013320">
    <property type="entry name" value="ConA-like_dom_sf"/>
</dbReference>
<evidence type="ECO:0000256" key="1">
    <source>
        <dbReference type="PIRSR" id="PIRSR600250-51"/>
    </source>
</evidence>
<dbReference type="InterPro" id="IPR038656">
    <property type="entry name" value="Peptidase_G1_sf"/>
</dbReference>
<dbReference type="GO" id="GO:0006508">
    <property type="term" value="P:proteolysis"/>
    <property type="evidence" value="ECO:0007669"/>
    <property type="project" value="InterPro"/>
</dbReference>
<gene>
    <name evidence="2" type="ORF">TRUGW13939_04475</name>
</gene>
<dbReference type="RefSeq" id="XP_035343541.1">
    <property type="nucleotide sequence ID" value="XM_035487648.1"/>
</dbReference>
<dbReference type="GeneID" id="55991976"/>
<dbReference type="SUPFAM" id="SSF49899">
    <property type="entry name" value="Concanavalin A-like lectins/glucanases"/>
    <property type="match status" value="1"/>
</dbReference>
<keyword evidence="1" id="KW-1015">Disulfide bond</keyword>
<dbReference type="OrthoDB" id="2862635at2759"/>
<proteinExistence type="predicted"/>
<dbReference type="InterPro" id="IPR000250">
    <property type="entry name" value="Peptidase_G1"/>
</dbReference>
<dbReference type="PANTHER" id="PTHR37536:SF1">
    <property type="entry name" value="ASPERGILLOPEPSIN, PUTAITVE (AFU_ORTHOLOGUE AFUA_7G01200)"/>
    <property type="match status" value="1"/>
</dbReference>
<dbReference type="EMBL" id="CP055899">
    <property type="protein sequence ID" value="QKX57363.1"/>
    <property type="molecule type" value="Genomic_DNA"/>
</dbReference>
<dbReference type="AlphaFoldDB" id="A0A7H8QX29"/>
<evidence type="ECO:0000313" key="3">
    <source>
        <dbReference type="Proteomes" id="UP000509510"/>
    </source>
</evidence>
<name>A0A7H8QX29_TALRU</name>
<dbReference type="CDD" id="cd13426">
    <property type="entry name" value="Peptidase_G1"/>
    <property type="match status" value="1"/>
</dbReference>
<dbReference type="Gene3D" id="2.60.120.700">
    <property type="entry name" value="Peptidase G1"/>
    <property type="match status" value="1"/>
</dbReference>
<dbReference type="KEGG" id="trg:TRUGW13939_04475"/>
<organism evidence="2 3">
    <name type="scientific">Talaromyces rugulosus</name>
    <name type="common">Penicillium rugulosum</name>
    <dbReference type="NCBI Taxonomy" id="121627"/>
    <lineage>
        <taxon>Eukaryota</taxon>
        <taxon>Fungi</taxon>
        <taxon>Dikarya</taxon>
        <taxon>Ascomycota</taxon>
        <taxon>Pezizomycotina</taxon>
        <taxon>Eurotiomycetes</taxon>
        <taxon>Eurotiomycetidae</taxon>
        <taxon>Eurotiales</taxon>
        <taxon>Trichocomaceae</taxon>
        <taxon>Talaromyces</taxon>
        <taxon>Talaromyces sect. Islandici</taxon>
    </lineage>
</organism>
<evidence type="ECO:0008006" key="4">
    <source>
        <dbReference type="Google" id="ProtNLM"/>
    </source>
</evidence>
<reference evidence="3" key="1">
    <citation type="submission" date="2020-06" db="EMBL/GenBank/DDBJ databases">
        <title>A chromosome-scale genome assembly of Talaromyces rugulosus W13939.</title>
        <authorList>
            <person name="Wang B."/>
            <person name="Guo L."/>
            <person name="Ye K."/>
            <person name="Wang L."/>
        </authorList>
    </citation>
    <scope>NUCLEOTIDE SEQUENCE [LARGE SCALE GENOMIC DNA]</scope>
    <source>
        <strain evidence="3">W13939</strain>
    </source>
</reference>
<accession>A0A7H8QX29</accession>